<dbReference type="EMBL" id="LVVM01000215">
    <property type="protein sequence ID" value="OJA21301.1"/>
    <property type="molecule type" value="Genomic_DNA"/>
</dbReference>
<dbReference type="Proteomes" id="UP000183567">
    <property type="component" value="Unassembled WGS sequence"/>
</dbReference>
<keyword evidence="3" id="KW-1185">Reference proteome</keyword>
<dbReference type="AlphaFoldDB" id="A0A1J8QK48"/>
<feature type="transmembrane region" description="Helical" evidence="1">
    <location>
        <begin position="20"/>
        <end position="37"/>
    </location>
</feature>
<comment type="caution">
    <text evidence="2">The sequence shown here is derived from an EMBL/GenBank/DDBJ whole genome shotgun (WGS) entry which is preliminary data.</text>
</comment>
<protein>
    <submittedName>
        <fullName evidence="2">Uncharacterized protein</fullName>
    </submittedName>
</protein>
<accession>A0A1J8QK48</accession>
<evidence type="ECO:0000313" key="3">
    <source>
        <dbReference type="Proteomes" id="UP000183567"/>
    </source>
</evidence>
<organism evidence="2 3">
    <name type="scientific">Rhizopogon vesiculosus</name>
    <dbReference type="NCBI Taxonomy" id="180088"/>
    <lineage>
        <taxon>Eukaryota</taxon>
        <taxon>Fungi</taxon>
        <taxon>Dikarya</taxon>
        <taxon>Basidiomycota</taxon>
        <taxon>Agaricomycotina</taxon>
        <taxon>Agaricomycetes</taxon>
        <taxon>Agaricomycetidae</taxon>
        <taxon>Boletales</taxon>
        <taxon>Suillineae</taxon>
        <taxon>Rhizopogonaceae</taxon>
        <taxon>Rhizopogon</taxon>
    </lineage>
</organism>
<evidence type="ECO:0000256" key="1">
    <source>
        <dbReference type="SAM" id="Phobius"/>
    </source>
</evidence>
<keyword evidence="1" id="KW-1133">Transmembrane helix</keyword>
<evidence type="ECO:0000313" key="2">
    <source>
        <dbReference type="EMBL" id="OJA21301.1"/>
    </source>
</evidence>
<dbReference type="OrthoDB" id="2591431at2759"/>
<sequence length="42" mass="4397">MTGLIPGGELVSLYGTGSSYTWVADVAAGTNLLFFMIDSQGR</sequence>
<gene>
    <name evidence="2" type="ORF">AZE42_11449</name>
</gene>
<keyword evidence="1" id="KW-0472">Membrane</keyword>
<proteinExistence type="predicted"/>
<reference evidence="2 3" key="1">
    <citation type="submission" date="2016-03" db="EMBL/GenBank/DDBJ databases">
        <title>Comparative genomics of the ectomycorrhizal sister species Rhizopogon vinicolor and Rhizopogon vesiculosus (Basidiomycota: Boletales) reveals a divergence of the mating type B locus.</title>
        <authorList>
            <person name="Mujic A.B."/>
            <person name="Kuo A."/>
            <person name="Tritt A."/>
            <person name="Lipzen A."/>
            <person name="Chen C."/>
            <person name="Johnson J."/>
            <person name="Sharma A."/>
            <person name="Barry K."/>
            <person name="Grigoriev I.V."/>
            <person name="Spatafora J.W."/>
        </authorList>
    </citation>
    <scope>NUCLEOTIDE SEQUENCE [LARGE SCALE GENOMIC DNA]</scope>
    <source>
        <strain evidence="2 3">AM-OR11-056</strain>
    </source>
</reference>
<keyword evidence="1" id="KW-0812">Transmembrane</keyword>
<name>A0A1J8QK48_9AGAM</name>